<evidence type="ECO:0000313" key="2">
    <source>
        <dbReference type="Proteomes" id="UP000823388"/>
    </source>
</evidence>
<dbReference type="AlphaFoldDB" id="A0A8T0MTY8"/>
<keyword evidence="2" id="KW-1185">Reference proteome</keyword>
<protein>
    <submittedName>
        <fullName evidence="1">Uncharacterized protein</fullName>
    </submittedName>
</protein>
<reference evidence="1" key="1">
    <citation type="submission" date="2020-05" db="EMBL/GenBank/DDBJ databases">
        <title>WGS assembly of Panicum virgatum.</title>
        <authorList>
            <person name="Lovell J.T."/>
            <person name="Jenkins J."/>
            <person name="Shu S."/>
            <person name="Juenger T.E."/>
            <person name="Schmutz J."/>
        </authorList>
    </citation>
    <scope>NUCLEOTIDE SEQUENCE</scope>
    <source>
        <strain evidence="1">AP13</strain>
    </source>
</reference>
<organism evidence="1 2">
    <name type="scientific">Panicum virgatum</name>
    <name type="common">Blackwell switchgrass</name>
    <dbReference type="NCBI Taxonomy" id="38727"/>
    <lineage>
        <taxon>Eukaryota</taxon>
        <taxon>Viridiplantae</taxon>
        <taxon>Streptophyta</taxon>
        <taxon>Embryophyta</taxon>
        <taxon>Tracheophyta</taxon>
        <taxon>Spermatophyta</taxon>
        <taxon>Magnoliopsida</taxon>
        <taxon>Liliopsida</taxon>
        <taxon>Poales</taxon>
        <taxon>Poaceae</taxon>
        <taxon>PACMAD clade</taxon>
        <taxon>Panicoideae</taxon>
        <taxon>Panicodae</taxon>
        <taxon>Paniceae</taxon>
        <taxon>Panicinae</taxon>
        <taxon>Panicum</taxon>
        <taxon>Panicum sect. Hiantes</taxon>
    </lineage>
</organism>
<proteinExistence type="predicted"/>
<comment type="caution">
    <text evidence="1">The sequence shown here is derived from an EMBL/GenBank/DDBJ whole genome shotgun (WGS) entry which is preliminary data.</text>
</comment>
<dbReference type="Proteomes" id="UP000823388">
    <property type="component" value="Chromosome 9N"/>
</dbReference>
<dbReference type="EMBL" id="CM029054">
    <property type="protein sequence ID" value="KAG2538899.1"/>
    <property type="molecule type" value="Genomic_DNA"/>
</dbReference>
<gene>
    <name evidence="1" type="ORF">PVAP13_9NG372200</name>
</gene>
<sequence>MAPTRSAPRRWAVACEQPLPVAINCRAAVHRREESRLIRNATASLVEAEAVEPRISAMGGLRSAEKRTSGNAFFGESRMLRDESAMDFLTMGTETIETLFSFVLPCGRIHEWNLESAMDVLPCGAEAFMPLALLFSTWMNTASSLLVLFAFSASYGRSFGGERCVRDNVLE</sequence>
<accession>A0A8T0MTY8</accession>
<name>A0A8T0MTY8_PANVG</name>
<evidence type="ECO:0000313" key="1">
    <source>
        <dbReference type="EMBL" id="KAG2538899.1"/>
    </source>
</evidence>